<reference evidence="9" key="2">
    <citation type="submission" date="2025-09" db="UniProtKB">
        <authorList>
            <consortium name="Ensembl"/>
        </authorList>
    </citation>
    <scope>IDENTIFICATION</scope>
</reference>
<evidence type="ECO:0000256" key="7">
    <source>
        <dbReference type="RuleBase" id="RU361182"/>
    </source>
</evidence>
<keyword evidence="10" id="KW-1185">Reference proteome</keyword>
<dbReference type="GO" id="GO:0034227">
    <property type="term" value="P:tRNA thio-modification"/>
    <property type="evidence" value="ECO:0007669"/>
    <property type="project" value="UniProtKB-UniRule"/>
</dbReference>
<feature type="region of interest" description="Disordered" evidence="8">
    <location>
        <begin position="189"/>
        <end position="209"/>
    </location>
</feature>
<evidence type="ECO:0000313" key="9">
    <source>
        <dbReference type="Ensembl" id="ENSJHYP00000015323.1"/>
    </source>
</evidence>
<keyword evidence="2 6" id="KW-0963">Cytoplasm</keyword>
<dbReference type="Gene3D" id="3.10.20.30">
    <property type="match status" value="1"/>
</dbReference>
<keyword evidence="3 6" id="KW-1017">Isopeptide bond</keyword>
<evidence type="ECO:0000256" key="2">
    <source>
        <dbReference type="ARBA" id="ARBA00022490"/>
    </source>
</evidence>
<dbReference type="SUPFAM" id="SSF54285">
    <property type="entry name" value="MoaD/ThiS"/>
    <property type="match status" value="1"/>
</dbReference>
<dbReference type="HAMAP" id="MF_03048">
    <property type="entry name" value="Urm1"/>
    <property type="match status" value="1"/>
</dbReference>
<dbReference type="GO" id="GO:0032447">
    <property type="term" value="P:protein urmylation"/>
    <property type="evidence" value="ECO:0007669"/>
    <property type="project" value="UniProtKB-UniRule"/>
</dbReference>
<keyword evidence="4 6" id="KW-0819">tRNA processing</keyword>
<keyword evidence="5 6" id="KW-0833">Ubl conjugation pathway</keyword>
<dbReference type="GO" id="GO:0002098">
    <property type="term" value="P:tRNA wobble uridine modification"/>
    <property type="evidence" value="ECO:0007669"/>
    <property type="project" value="UniProtKB-UniRule"/>
</dbReference>
<dbReference type="Ensembl" id="ENSJHYT00000018479.1">
    <property type="protein sequence ID" value="ENSJHYP00000015323.1"/>
    <property type="gene ID" value="ENSJHYG00000011771.1"/>
</dbReference>
<evidence type="ECO:0000256" key="1">
    <source>
        <dbReference type="ARBA" id="ARBA00004496"/>
    </source>
</evidence>
<dbReference type="Proteomes" id="UP000694408">
    <property type="component" value="Unplaced"/>
</dbReference>
<dbReference type="FunFam" id="3.10.20.30:FF:000021">
    <property type="entry name" value="Ubiquitin-related modifier 1"/>
    <property type="match status" value="1"/>
</dbReference>
<dbReference type="InterPro" id="IPR016155">
    <property type="entry name" value="Mopterin_synth/thiamin_S_b"/>
</dbReference>
<evidence type="ECO:0000256" key="8">
    <source>
        <dbReference type="SAM" id="MobiDB-lite"/>
    </source>
</evidence>
<dbReference type="GO" id="GO:0005829">
    <property type="term" value="C:cytosol"/>
    <property type="evidence" value="ECO:0007669"/>
    <property type="project" value="UniProtKB-UniRule"/>
</dbReference>
<evidence type="ECO:0000313" key="10">
    <source>
        <dbReference type="Proteomes" id="UP000694408"/>
    </source>
</evidence>
<reference evidence="9" key="1">
    <citation type="submission" date="2025-08" db="UniProtKB">
        <authorList>
            <consortium name="Ensembl"/>
        </authorList>
    </citation>
    <scope>IDENTIFICATION</scope>
</reference>
<evidence type="ECO:0000256" key="3">
    <source>
        <dbReference type="ARBA" id="ARBA00022499"/>
    </source>
</evidence>
<evidence type="ECO:0000256" key="6">
    <source>
        <dbReference type="HAMAP-Rule" id="MF_03048"/>
    </source>
</evidence>
<comment type="pathway">
    <text evidence="6 7">tRNA modification; 5-methoxycarbonylmethyl-2-thiouridine-tRNA biosynthesis.</text>
</comment>
<comment type="subcellular location">
    <subcellularLocation>
        <location evidence="1 6 7">Cytoplasm</location>
    </subcellularLocation>
</comment>
<organism evidence="9 10">
    <name type="scientific">Junco hyemalis</name>
    <name type="common">Dark-eyed junco</name>
    <dbReference type="NCBI Taxonomy" id="40217"/>
    <lineage>
        <taxon>Eukaryota</taxon>
        <taxon>Metazoa</taxon>
        <taxon>Chordata</taxon>
        <taxon>Craniata</taxon>
        <taxon>Vertebrata</taxon>
        <taxon>Euteleostomi</taxon>
        <taxon>Archelosauria</taxon>
        <taxon>Archosauria</taxon>
        <taxon>Dinosauria</taxon>
        <taxon>Saurischia</taxon>
        <taxon>Theropoda</taxon>
        <taxon>Coelurosauria</taxon>
        <taxon>Aves</taxon>
        <taxon>Neognathae</taxon>
        <taxon>Neoaves</taxon>
        <taxon>Telluraves</taxon>
        <taxon>Australaves</taxon>
        <taxon>Passeriformes</taxon>
        <taxon>Passerellidae</taxon>
        <taxon>Junco</taxon>
    </lineage>
</organism>
<evidence type="ECO:0000256" key="4">
    <source>
        <dbReference type="ARBA" id="ARBA00022694"/>
    </source>
</evidence>
<comment type="similarity">
    <text evidence="6 7">Belongs to the URM1 family.</text>
</comment>
<gene>
    <name evidence="6" type="primary">URM1</name>
</gene>
<dbReference type="PANTHER" id="PTHR14986">
    <property type="entry name" value="RURM1 PROTEIN"/>
    <property type="match status" value="1"/>
</dbReference>
<proteinExistence type="inferred from homology"/>
<protein>
    <recommendedName>
        <fullName evidence="6 7">Ubiquitin-related modifier 1</fullName>
    </recommendedName>
</protein>
<sequence>MAAPVSLQVEFGGGAELLFDGVKKHQVTLPCQPEPWDIRNLLKWIKQNMLKERPELFLQGESVRPGILVLINEADWELMGELDYKLQDQDNVLFISPLRSLVLDIQIKPRQPAAFCPPQHPSCGPHFTSPDCTSRSFLRKTDWPLPARRLRQEQRDGLREDSTGTTRSERCSMSCQECLTRTVLLLSPLPRSPVPHGSSTRGVPAAAPA</sequence>
<dbReference type="InterPro" id="IPR012675">
    <property type="entry name" value="Beta-grasp_dom_sf"/>
</dbReference>
<comment type="PTM">
    <text evidence="6">C-terminal thiocarboxylation occurs in 2 steps, it is first acyl-adenylated (-COAMP) via the hesA/moeB/thiF part of MOCS3, then thiocarboxylated (-COSH) via the rhodanese domain of MOCS3.</text>
</comment>
<dbReference type="InterPro" id="IPR015221">
    <property type="entry name" value="Urm1"/>
</dbReference>
<accession>A0A8C5J7X6</accession>
<dbReference type="UniPathway" id="UPA00988"/>
<dbReference type="CDD" id="cd01764">
    <property type="entry name" value="Ubl_Urm1"/>
    <property type="match status" value="1"/>
</dbReference>
<dbReference type="AlphaFoldDB" id="A0A8C5J7X6"/>
<evidence type="ECO:0000256" key="5">
    <source>
        <dbReference type="ARBA" id="ARBA00022786"/>
    </source>
</evidence>
<name>A0A8C5J7X6_JUNHY</name>
<comment type="caution">
    <text evidence="6">Lacks conserved residue(s) required for the propagation of feature annotation.</text>
</comment>
<comment type="function">
    <text evidence="6">Acts as a sulfur carrier required for 2-thiolation of mcm(5)S(2)U at tRNA wobble positions of cytosolic tRNA(Lys), tRNA(Glu) and tRNA(Gln). Serves as sulfur donor in tRNA 2-thiolation reaction by being thiocarboxylated (-COSH) at its C-terminus by MOCS3. The sulfur is then transferred to tRNA to form 2-thiolation of mcm(5)S(2)U. Also acts as a ubiquitin-like protein (UBL) that is covalently conjugated via an isopeptide bond to lysine residues of target proteins. The thiocarboxylated form serves as substrate for conjugation and oxidative stress specifically induces the formation of UBL-protein conjugates.</text>
</comment>
<dbReference type="Pfam" id="PF09138">
    <property type="entry name" value="Urm1"/>
    <property type="match status" value="1"/>
</dbReference>